<proteinExistence type="predicted"/>
<sequence length="662" mass="74439">MTDDTDVDDVSMRMRFYGAGDYATYWQSQEAADIIRRFNPSAPPEDVNGILELHNARLFVEAGFTPKDLPEAEQATLTEAAGPIRRVVAQWFHALEDEDLDDKLSDVDWQYHEHLLELLAGLGVFGRCSATPMLAALDRARIHPGDLLTSKRLVENYDTQVRDLVLADPDRAELVIRHHLEDQVRNETFLPASLTPADQRALIQKYIDSDNPNGNYLKLVANAPIDAKTGVDKRLIVNAKRRYDAQVKEFFATNTGIRTGCSVSVSDTQIEPMTVSLDDTVIEYTFSEAWLEDTLDNASVLNNFQFLFEFAPEDGLLTMPAVDSERRGLESVFGLDGTHDYLTGHVFTAKDLATLSQTVMYRRFLEARDIDLEEVLRWYFEEHLASELGITGFAFTPSSSTANYLERCRNLFAEMESIATQYTLFIEDGEIDHDVATAGADLVRYRAIPSALEGKYAYATDHPEIQSILHILFSDQSHLTYVDENLSGDNAVDLLVRNEVPYEALHAFQQPMIDKLIEIGLAKNTGHRIVLTNFPLFSVLRSLSHHEAVAYHHLDQAARAHVDTMIDAGWLVRRSSLLTEAEAAYFNYNLNSVDFSNGPKLRNKYQHGVQPKGEGEAQHQDTYYRALRLMIALTIKINDELVLASAENGIPTADETPADRDS</sequence>
<protein>
    <submittedName>
        <fullName evidence="1">Uncharacterized protein</fullName>
    </submittedName>
</protein>
<evidence type="ECO:0000313" key="1">
    <source>
        <dbReference type="EMBL" id="GAA4735930.1"/>
    </source>
</evidence>
<dbReference type="EMBL" id="BAABKN010000012">
    <property type="protein sequence ID" value="GAA4735930.1"/>
    <property type="molecule type" value="Genomic_DNA"/>
</dbReference>
<dbReference type="RefSeq" id="WP_345526592.1">
    <property type="nucleotide sequence ID" value="NZ_BAABKN010000012.1"/>
</dbReference>
<dbReference type="Proteomes" id="UP001499882">
    <property type="component" value="Unassembled WGS sequence"/>
</dbReference>
<evidence type="ECO:0000313" key="2">
    <source>
        <dbReference type="Proteomes" id="UP001499882"/>
    </source>
</evidence>
<accession>A0ABP8YTD4</accession>
<comment type="caution">
    <text evidence="1">The sequence shown here is derived from an EMBL/GenBank/DDBJ whole genome shotgun (WGS) entry which is preliminary data.</text>
</comment>
<reference evidence="2" key="1">
    <citation type="journal article" date="2019" name="Int. J. Syst. Evol. Microbiol.">
        <title>The Global Catalogue of Microorganisms (GCM) 10K type strain sequencing project: providing services to taxonomists for standard genome sequencing and annotation.</title>
        <authorList>
            <consortium name="The Broad Institute Genomics Platform"/>
            <consortium name="The Broad Institute Genome Sequencing Center for Infectious Disease"/>
            <person name="Wu L."/>
            <person name="Ma J."/>
        </authorList>
    </citation>
    <scope>NUCLEOTIDE SEQUENCE [LARGE SCALE GENOMIC DNA]</scope>
    <source>
        <strain evidence="2">JCM 18532</strain>
    </source>
</reference>
<name>A0ABP8YTD4_9ACTN</name>
<keyword evidence="2" id="KW-1185">Reference proteome</keyword>
<gene>
    <name evidence="1" type="ORF">GCM10023350_19750</name>
</gene>
<organism evidence="1 2">
    <name type="scientific">Nocardioides endophyticus</name>
    <dbReference type="NCBI Taxonomy" id="1353775"/>
    <lineage>
        <taxon>Bacteria</taxon>
        <taxon>Bacillati</taxon>
        <taxon>Actinomycetota</taxon>
        <taxon>Actinomycetes</taxon>
        <taxon>Propionibacteriales</taxon>
        <taxon>Nocardioidaceae</taxon>
        <taxon>Nocardioides</taxon>
    </lineage>
</organism>